<reference evidence="5" key="4">
    <citation type="journal article" date="2015" name="PLoS ONE">
        <title>Comprehensive Evaluation of Toxoplasma gondii VEG and Neospora caninum LIV Genomes with Tachyzoite Stage Transcriptome and Proteome Defines Novel Transcript Features.</title>
        <authorList>
            <person name="Ramaprasad A."/>
            <person name="Mourier T."/>
            <person name="Naeem R."/>
            <person name="Malas T.B."/>
            <person name="Moussa E."/>
            <person name="Panigrahi A."/>
            <person name="Vermont S.J."/>
            <person name="Otto T.D."/>
            <person name="Wastling J."/>
            <person name="Pain A."/>
        </authorList>
    </citation>
    <scope>NUCLEOTIDE SEQUENCE</scope>
    <source>
        <strain evidence="5">Liverpool</strain>
    </source>
</reference>
<dbReference type="InterPro" id="IPR007226">
    <property type="entry name" value="SRS_dom"/>
</dbReference>
<evidence type="ECO:0000256" key="1">
    <source>
        <dbReference type="SAM" id="MobiDB-lite"/>
    </source>
</evidence>
<gene>
    <name evidence="5" type="ORF">BN1204_052660</name>
    <name evidence="4" type="ORF">NCLIV_052660</name>
</gene>
<feature type="domain" description="SRS" evidence="3">
    <location>
        <begin position="198"/>
        <end position="309"/>
    </location>
</feature>
<dbReference type="SUPFAM" id="SSF74877">
    <property type="entry name" value="Major surface antigen p30, SAG1"/>
    <property type="match status" value="2"/>
</dbReference>
<dbReference type="EMBL" id="LN714485">
    <property type="protein sequence ID" value="CEL69559.1"/>
    <property type="molecule type" value="Genomic_DNA"/>
</dbReference>
<dbReference type="InterPro" id="IPR036755">
    <property type="entry name" value="SRS_dom_sf"/>
</dbReference>
<accession>F0VL88</accession>
<protein>
    <submittedName>
        <fullName evidence="4">SRS domain-containing protein</fullName>
    </submittedName>
</protein>
<organism evidence="4 6">
    <name type="scientific">Neospora caninum (strain Liverpool)</name>
    <dbReference type="NCBI Taxonomy" id="572307"/>
    <lineage>
        <taxon>Eukaryota</taxon>
        <taxon>Sar</taxon>
        <taxon>Alveolata</taxon>
        <taxon>Apicomplexa</taxon>
        <taxon>Conoidasida</taxon>
        <taxon>Coccidia</taxon>
        <taxon>Eucoccidiorida</taxon>
        <taxon>Eimeriorina</taxon>
        <taxon>Sarcocystidae</taxon>
        <taxon>Neospora</taxon>
    </lineage>
</organism>
<proteinExistence type="predicted"/>
<dbReference type="RefSeq" id="XP_003884868.1">
    <property type="nucleotide sequence ID" value="XM_003884819.1"/>
</dbReference>
<evidence type="ECO:0000256" key="2">
    <source>
        <dbReference type="SAM" id="SignalP"/>
    </source>
</evidence>
<dbReference type="AlphaFoldDB" id="F0VL88"/>
<name>F0VL88_NEOCL</name>
<evidence type="ECO:0000313" key="5">
    <source>
        <dbReference type="EMBL" id="CEL69559.1"/>
    </source>
</evidence>
<feature type="domain" description="SRS" evidence="3">
    <location>
        <begin position="42"/>
        <end position="169"/>
    </location>
</feature>
<dbReference type="VEuPathDB" id="ToxoDB:NCLIV_052660"/>
<reference evidence="6" key="3">
    <citation type="journal article" date="2012" name="PLoS Pathog.">
        <title>Comparative genomics of the apicomplexan parasites Toxoplasma gondii and Neospora caninum: Coccidia differing in host range and transmission strategy.</title>
        <authorList>
            <person name="Reid A.J."/>
            <person name="Vermont S.J."/>
            <person name="Cotton J.A."/>
            <person name="Harris D."/>
            <person name="Hill-Cawthorne G.A."/>
            <person name="Konen-Waisman S."/>
            <person name="Latham S.M."/>
            <person name="Mourier T."/>
            <person name="Norton R."/>
            <person name="Quail M.A."/>
            <person name="Sanders M."/>
            <person name="Shanmugam D."/>
            <person name="Sohal A."/>
            <person name="Wasmuth J.D."/>
            <person name="Brunk B."/>
            <person name="Grigg M.E."/>
            <person name="Howard J.C."/>
            <person name="Parkinson J."/>
            <person name="Roos D.S."/>
            <person name="Trees A.J."/>
            <person name="Berriman M."/>
            <person name="Pain A."/>
            <person name="Wastling J.M."/>
        </authorList>
    </citation>
    <scope>NUCLEOTIDE SEQUENCE [LARGE SCALE GENOMIC DNA]</scope>
    <source>
        <strain evidence="6">Liverpool</strain>
    </source>
</reference>
<reference evidence="4" key="1">
    <citation type="submission" date="2011-02" db="EMBL/GenBank/DDBJ databases">
        <authorList>
            <person name="Aslett M."/>
        </authorList>
    </citation>
    <scope>NUCLEOTIDE SEQUENCE</scope>
    <source>
        <strain evidence="4">Liverpool</strain>
    </source>
</reference>
<dbReference type="GeneID" id="13446544"/>
<dbReference type="InParanoid" id="F0VL88"/>
<feature type="chain" id="PRO_5007655360" evidence="2">
    <location>
        <begin position="31"/>
        <end position="345"/>
    </location>
</feature>
<evidence type="ECO:0000313" key="4">
    <source>
        <dbReference type="EMBL" id="CBZ54840.1"/>
    </source>
</evidence>
<feature type="signal peptide" evidence="2">
    <location>
        <begin position="1"/>
        <end position="30"/>
    </location>
</feature>
<dbReference type="Proteomes" id="UP000007494">
    <property type="component" value="Chromosome X"/>
</dbReference>
<dbReference type="EMBL" id="FR823391">
    <property type="protein sequence ID" value="CBZ54840.1"/>
    <property type="molecule type" value="Genomic_DNA"/>
</dbReference>
<feature type="region of interest" description="Disordered" evidence="1">
    <location>
        <begin position="172"/>
        <end position="203"/>
    </location>
</feature>
<keyword evidence="6" id="KW-1185">Reference proteome</keyword>
<evidence type="ECO:0000259" key="3">
    <source>
        <dbReference type="Pfam" id="PF04092"/>
    </source>
</evidence>
<keyword evidence="2" id="KW-0732">Signal</keyword>
<dbReference type="OrthoDB" id="10634791at2759"/>
<reference evidence="4" key="2">
    <citation type="submission" date="2011-03" db="EMBL/GenBank/DDBJ databases">
        <title>Comparative genomics and transcriptomics of Neospora caninum and Toxoplasma gondii.</title>
        <authorList>
            <person name="Reid A.J."/>
            <person name="Sohal A."/>
            <person name="Harris D."/>
            <person name="Quail M."/>
            <person name="Sanders M."/>
            <person name="Berriman M."/>
            <person name="Wastling J.M."/>
            <person name="Pain A."/>
        </authorList>
    </citation>
    <scope>NUCLEOTIDE SEQUENCE</scope>
    <source>
        <strain evidence="4">Liverpool</strain>
    </source>
</reference>
<evidence type="ECO:0000313" key="6">
    <source>
        <dbReference type="Proteomes" id="UP000007494"/>
    </source>
</evidence>
<dbReference type="Gene3D" id="2.60.40.1320">
    <property type="entry name" value="SRS domain"/>
    <property type="match status" value="2"/>
</dbReference>
<sequence length="345" mass="36889">MSRFCLCERVSHCCLAILLAGVLLKPVSFAVSPPPTQEPSPVPTCDKTHSERATLETELSLTVGPEQDSVSFKCSSTANAQREPEKENVYTDANCSQTTQLTTLFSGADLQEVGDNGQKTYTLNIPKNSRKATQQELYYKCTLEKELHHKNGNAVSETEGQVCKVKITVEAVNKDEPDPEQNDEQPAGPIECTGSDTMKEASVSAESPLSFKCGAGMSLHPTNLTDVFDDQDGKCAAEVALQTLVDATLTKTDAEATHNEQPVYQLAVKTAPSEDTALCYKCVPSSSSDTKREIQSGGESSAKECLLKIFVKGSASSAFSATWGAAQTAVAFFVAAQLLPGMVDA</sequence>
<dbReference type="Pfam" id="PF04092">
    <property type="entry name" value="SAG"/>
    <property type="match status" value="2"/>
</dbReference>
<dbReference type="GO" id="GO:0016020">
    <property type="term" value="C:membrane"/>
    <property type="evidence" value="ECO:0007669"/>
    <property type="project" value="InterPro"/>
</dbReference>